<dbReference type="AlphaFoldDB" id="A0A915JLJ5"/>
<proteinExistence type="predicted"/>
<dbReference type="Proteomes" id="UP000887565">
    <property type="component" value="Unplaced"/>
</dbReference>
<name>A0A915JLJ5_ROMCU</name>
<reference evidence="2" key="1">
    <citation type="submission" date="2022-11" db="UniProtKB">
        <authorList>
            <consortium name="WormBaseParasite"/>
        </authorList>
    </citation>
    <scope>IDENTIFICATION</scope>
</reference>
<protein>
    <submittedName>
        <fullName evidence="2">Uncharacterized protein</fullName>
    </submittedName>
</protein>
<dbReference type="WBParaSite" id="nRc.2.0.1.t26978-RA">
    <property type="protein sequence ID" value="nRc.2.0.1.t26978-RA"/>
    <property type="gene ID" value="nRc.2.0.1.g26978"/>
</dbReference>
<evidence type="ECO:0000313" key="2">
    <source>
        <dbReference type="WBParaSite" id="nRc.2.0.1.t26978-RA"/>
    </source>
</evidence>
<keyword evidence="1" id="KW-1185">Reference proteome</keyword>
<sequence>MKHRKNRIWRNFRPNFGTRRSMALETVQLTKPTPLETLNFFDNLVNSRVAVVSNWTGGHAAVSSKSATCLSPHTQKDSGYGHINTQSVPLTGVLSIIHPSL</sequence>
<accession>A0A915JLJ5</accession>
<evidence type="ECO:0000313" key="1">
    <source>
        <dbReference type="Proteomes" id="UP000887565"/>
    </source>
</evidence>
<organism evidence="1 2">
    <name type="scientific">Romanomermis culicivorax</name>
    <name type="common">Nematode worm</name>
    <dbReference type="NCBI Taxonomy" id="13658"/>
    <lineage>
        <taxon>Eukaryota</taxon>
        <taxon>Metazoa</taxon>
        <taxon>Ecdysozoa</taxon>
        <taxon>Nematoda</taxon>
        <taxon>Enoplea</taxon>
        <taxon>Dorylaimia</taxon>
        <taxon>Mermithida</taxon>
        <taxon>Mermithoidea</taxon>
        <taxon>Mermithidae</taxon>
        <taxon>Romanomermis</taxon>
    </lineage>
</organism>